<dbReference type="EMBL" id="CAFBRZ010000085">
    <property type="protein sequence ID" value="CAB5159560.1"/>
    <property type="molecule type" value="Genomic_DNA"/>
</dbReference>
<name>A0A6J7W8S6_9ZZZZ</name>
<gene>
    <name evidence="1" type="ORF">UFOPK4444_01197</name>
</gene>
<organism evidence="1">
    <name type="scientific">freshwater metagenome</name>
    <dbReference type="NCBI Taxonomy" id="449393"/>
    <lineage>
        <taxon>unclassified sequences</taxon>
        <taxon>metagenomes</taxon>
        <taxon>ecological metagenomes</taxon>
    </lineage>
</organism>
<accession>A0A6J7W8S6</accession>
<evidence type="ECO:0000313" key="1">
    <source>
        <dbReference type="EMBL" id="CAB5159560.1"/>
    </source>
</evidence>
<proteinExistence type="predicted"/>
<sequence length="65" mass="6861">MAAAFLRAGFLTSSLTTSVVLASAVADAFLTARLRGVLGSIAMAPNPLCAYLKTLLCKKIPFRLF</sequence>
<reference evidence="1" key="1">
    <citation type="submission" date="2020-05" db="EMBL/GenBank/DDBJ databases">
        <authorList>
            <person name="Chiriac C."/>
            <person name="Salcher M."/>
            <person name="Ghai R."/>
            <person name="Kavagutti S V."/>
        </authorList>
    </citation>
    <scope>NUCLEOTIDE SEQUENCE</scope>
</reference>
<dbReference type="AlphaFoldDB" id="A0A6J7W8S6"/>
<protein>
    <submittedName>
        <fullName evidence="1">Unannotated protein</fullName>
    </submittedName>
</protein>